<accession>A0A6A6U4I9</accession>
<organism evidence="4 5">
    <name type="scientific">Microthyrium microscopicum</name>
    <dbReference type="NCBI Taxonomy" id="703497"/>
    <lineage>
        <taxon>Eukaryota</taxon>
        <taxon>Fungi</taxon>
        <taxon>Dikarya</taxon>
        <taxon>Ascomycota</taxon>
        <taxon>Pezizomycotina</taxon>
        <taxon>Dothideomycetes</taxon>
        <taxon>Dothideomycetes incertae sedis</taxon>
        <taxon>Microthyriales</taxon>
        <taxon>Microthyriaceae</taxon>
        <taxon>Microthyrium</taxon>
    </lineage>
</organism>
<keyword evidence="2" id="KW-0472">Membrane</keyword>
<protein>
    <recommendedName>
        <fullName evidence="3">F-box domain-containing protein</fullName>
    </recommendedName>
</protein>
<evidence type="ECO:0000256" key="2">
    <source>
        <dbReference type="SAM" id="Phobius"/>
    </source>
</evidence>
<feature type="transmembrane region" description="Helical" evidence="2">
    <location>
        <begin position="390"/>
        <end position="409"/>
    </location>
</feature>
<dbReference type="SUPFAM" id="SSF81383">
    <property type="entry name" value="F-box domain"/>
    <property type="match status" value="1"/>
</dbReference>
<feature type="transmembrane region" description="Helical" evidence="2">
    <location>
        <begin position="452"/>
        <end position="473"/>
    </location>
</feature>
<dbReference type="InterPro" id="IPR001810">
    <property type="entry name" value="F-box_dom"/>
</dbReference>
<feature type="compositionally biased region" description="Polar residues" evidence="1">
    <location>
        <begin position="186"/>
        <end position="195"/>
    </location>
</feature>
<evidence type="ECO:0000256" key="1">
    <source>
        <dbReference type="SAM" id="MobiDB-lite"/>
    </source>
</evidence>
<name>A0A6A6U4I9_9PEZI</name>
<dbReference type="Proteomes" id="UP000799302">
    <property type="component" value="Unassembled WGS sequence"/>
</dbReference>
<feature type="region of interest" description="Disordered" evidence="1">
    <location>
        <begin position="170"/>
        <end position="202"/>
    </location>
</feature>
<keyword evidence="2" id="KW-1133">Transmembrane helix</keyword>
<reference evidence="4" key="1">
    <citation type="journal article" date="2020" name="Stud. Mycol.">
        <title>101 Dothideomycetes genomes: a test case for predicting lifestyles and emergence of pathogens.</title>
        <authorList>
            <person name="Haridas S."/>
            <person name="Albert R."/>
            <person name="Binder M."/>
            <person name="Bloem J."/>
            <person name="Labutti K."/>
            <person name="Salamov A."/>
            <person name="Andreopoulos B."/>
            <person name="Baker S."/>
            <person name="Barry K."/>
            <person name="Bills G."/>
            <person name="Bluhm B."/>
            <person name="Cannon C."/>
            <person name="Castanera R."/>
            <person name="Culley D."/>
            <person name="Daum C."/>
            <person name="Ezra D."/>
            <person name="Gonzalez J."/>
            <person name="Henrissat B."/>
            <person name="Kuo A."/>
            <person name="Liang C."/>
            <person name="Lipzen A."/>
            <person name="Lutzoni F."/>
            <person name="Magnuson J."/>
            <person name="Mondo S."/>
            <person name="Nolan M."/>
            <person name="Ohm R."/>
            <person name="Pangilinan J."/>
            <person name="Park H.-J."/>
            <person name="Ramirez L."/>
            <person name="Alfaro M."/>
            <person name="Sun H."/>
            <person name="Tritt A."/>
            <person name="Yoshinaga Y."/>
            <person name="Zwiers L.-H."/>
            <person name="Turgeon B."/>
            <person name="Goodwin S."/>
            <person name="Spatafora J."/>
            <person name="Crous P."/>
            <person name="Grigoriev I."/>
        </authorList>
    </citation>
    <scope>NUCLEOTIDE SEQUENCE</scope>
    <source>
        <strain evidence="4">CBS 115976</strain>
    </source>
</reference>
<feature type="transmembrane region" description="Helical" evidence="2">
    <location>
        <begin position="493"/>
        <end position="513"/>
    </location>
</feature>
<evidence type="ECO:0000313" key="5">
    <source>
        <dbReference type="Proteomes" id="UP000799302"/>
    </source>
</evidence>
<keyword evidence="5" id="KW-1185">Reference proteome</keyword>
<feature type="domain" description="F-box" evidence="3">
    <location>
        <begin position="212"/>
        <end position="240"/>
    </location>
</feature>
<evidence type="ECO:0000259" key="3">
    <source>
        <dbReference type="Pfam" id="PF00646"/>
    </source>
</evidence>
<dbReference type="EMBL" id="MU004238">
    <property type="protein sequence ID" value="KAF2667185.1"/>
    <property type="molecule type" value="Genomic_DNA"/>
</dbReference>
<feature type="transmembrane region" description="Helical" evidence="2">
    <location>
        <begin position="421"/>
        <end position="440"/>
    </location>
</feature>
<dbReference type="AlphaFoldDB" id="A0A6A6U4I9"/>
<feature type="transmembrane region" description="Helical" evidence="2">
    <location>
        <begin position="132"/>
        <end position="154"/>
    </location>
</feature>
<evidence type="ECO:0000313" key="4">
    <source>
        <dbReference type="EMBL" id="KAF2667185.1"/>
    </source>
</evidence>
<keyword evidence="2" id="KW-0812">Transmembrane</keyword>
<proteinExistence type="predicted"/>
<dbReference type="OrthoDB" id="4759647at2759"/>
<dbReference type="InterPro" id="IPR036047">
    <property type="entry name" value="F-box-like_dom_sf"/>
</dbReference>
<feature type="compositionally biased region" description="Basic and acidic residues" evidence="1">
    <location>
        <begin position="170"/>
        <end position="185"/>
    </location>
</feature>
<dbReference type="Pfam" id="PF00646">
    <property type="entry name" value="F-box"/>
    <property type="match status" value="1"/>
</dbReference>
<sequence>MPSAGQPVRQGTPTRFLEIGPTVIAQQHLLNGLIILYSRMSMPVQGLHALHQFERLRTAPVAGFTTIDNKDVTTYGIIPNCGWKQLSSVKTLGVRRGTFGIQNFTSKLPRGPPDDYQTVNSLLSESYPFVEITLIVSILLGPILLFFMLIPFTLAEGRVNRSHWARTDRRTLKEIRTSGKKETSKPRPQNPTSISPRKAPAFQPPNDYRLYLLGLPDELQLMIINYVDYENAIILRSTCKYYEGFITPKFLAEIRSSHNEEAIRWEQRPKLRQIEPEDPPHNVHTDSLYCSRCDLPRPTSTFQVSSHSWEPTIRVCLPCNYATGAYTQGFTTLASKLNTQYYRTAQKYFNFCGICQSCSDQAQTSVNAYHTCQTCSKSLRSVYEQPHSPALTCFIFEIIAWGLACTGNLPSHTWAWGSITGLFWLSLLHVFHVLVSGPNWNDPNYPVHKRLGFFYLVPVGSIVLCVSWLGVGAGMIYESAVLKPEGFYHYDSYSLATIFFCIAIGLLWWYGCWRQGKAYVHYRALKKAAPRVDKKALARMLIENHEVKTFMESDSMIVNV</sequence>
<gene>
    <name evidence="4" type="ORF">BT63DRAFT_473532</name>
</gene>